<feature type="domain" description="DUF7913" evidence="2">
    <location>
        <begin position="6"/>
        <end position="124"/>
    </location>
</feature>
<dbReference type="Gene3D" id="3.30.160.20">
    <property type="match status" value="1"/>
</dbReference>
<reference evidence="4 5" key="1">
    <citation type="journal article" date="2013" name="Genome Biol.">
        <title>The genome sequence of the most widely cultivated cacao type and its use to identify candidate genes regulating pod color.</title>
        <authorList>
            <person name="Motamayor J.C."/>
            <person name="Mockaitis K."/>
            <person name="Schmutz J."/>
            <person name="Haiminen N."/>
            <person name="Iii D.L."/>
            <person name="Cornejo O."/>
            <person name="Findley S.D."/>
            <person name="Zheng P."/>
            <person name="Utro F."/>
            <person name="Royaert S."/>
            <person name="Saski C."/>
            <person name="Jenkins J."/>
            <person name="Podicheti R."/>
            <person name="Zhao M."/>
            <person name="Scheffler B.E."/>
            <person name="Stack J.C."/>
            <person name="Feltus F.A."/>
            <person name="Mustiga G.M."/>
            <person name="Amores F."/>
            <person name="Phillips W."/>
            <person name="Marelli J.P."/>
            <person name="May G.D."/>
            <person name="Shapiro H."/>
            <person name="Ma J."/>
            <person name="Bustamante C.D."/>
            <person name="Schnell R.J."/>
            <person name="Main D."/>
            <person name="Gilbert D."/>
            <person name="Parida L."/>
            <person name="Kuhn D.N."/>
        </authorList>
    </citation>
    <scope>NUCLEOTIDE SEQUENCE [LARGE SCALE GENOMIC DNA]</scope>
    <source>
        <strain evidence="5">cv. Matina 1-6</strain>
    </source>
</reference>
<dbReference type="Pfam" id="PF25502">
    <property type="entry name" value="DUF7915"/>
    <property type="match status" value="1"/>
</dbReference>
<dbReference type="eggNOG" id="ENOG502QVPK">
    <property type="taxonomic scope" value="Eukaryota"/>
</dbReference>
<feature type="domain" description="DUF7915" evidence="3">
    <location>
        <begin position="161"/>
        <end position="319"/>
    </location>
</feature>
<dbReference type="InParanoid" id="A0A061EJ05"/>
<feature type="region of interest" description="Disordered" evidence="1">
    <location>
        <begin position="180"/>
        <end position="211"/>
    </location>
</feature>
<evidence type="ECO:0000259" key="3">
    <source>
        <dbReference type="Pfam" id="PF25502"/>
    </source>
</evidence>
<dbReference type="PANTHER" id="PTHR33913">
    <property type="entry name" value="ALEURONE LAYER MORPHOGENESIS PROTEIN"/>
    <property type="match status" value="1"/>
</dbReference>
<organism evidence="4 5">
    <name type="scientific">Theobroma cacao</name>
    <name type="common">Cacao</name>
    <name type="synonym">Cocoa</name>
    <dbReference type="NCBI Taxonomy" id="3641"/>
    <lineage>
        <taxon>Eukaryota</taxon>
        <taxon>Viridiplantae</taxon>
        <taxon>Streptophyta</taxon>
        <taxon>Embryophyta</taxon>
        <taxon>Tracheophyta</taxon>
        <taxon>Spermatophyta</taxon>
        <taxon>Magnoliopsida</taxon>
        <taxon>eudicotyledons</taxon>
        <taxon>Gunneridae</taxon>
        <taxon>Pentapetalae</taxon>
        <taxon>rosids</taxon>
        <taxon>malvids</taxon>
        <taxon>Malvales</taxon>
        <taxon>Malvaceae</taxon>
        <taxon>Byttnerioideae</taxon>
        <taxon>Theobroma</taxon>
    </lineage>
</organism>
<feature type="compositionally biased region" description="Basic and acidic residues" evidence="1">
    <location>
        <begin position="182"/>
        <end position="195"/>
    </location>
</feature>
<gene>
    <name evidence="4" type="ORF">TCM_020129</name>
</gene>
<dbReference type="Pfam" id="PF25500">
    <property type="entry name" value="DUF7913"/>
    <property type="match status" value="1"/>
</dbReference>
<evidence type="ECO:0000313" key="4">
    <source>
        <dbReference type="EMBL" id="EOY05005.1"/>
    </source>
</evidence>
<dbReference type="STRING" id="3641.A0A061EJ05"/>
<name>A0A061EJ05_THECC</name>
<dbReference type="Gramene" id="EOY05005">
    <property type="protein sequence ID" value="EOY05005"/>
    <property type="gene ID" value="TCM_020129"/>
</dbReference>
<protein>
    <submittedName>
        <fullName evidence="4">Uncharacterized protein isoform 1</fullName>
    </submittedName>
</protein>
<evidence type="ECO:0000313" key="5">
    <source>
        <dbReference type="Proteomes" id="UP000026915"/>
    </source>
</evidence>
<dbReference type="InterPro" id="IPR057237">
    <property type="entry name" value="DUF7915"/>
</dbReference>
<keyword evidence="5" id="KW-1185">Reference proteome</keyword>
<dbReference type="FunCoup" id="A0A061EJ05">
    <property type="interactions" value="342"/>
</dbReference>
<evidence type="ECO:0000259" key="2">
    <source>
        <dbReference type="Pfam" id="PF25500"/>
    </source>
</evidence>
<dbReference type="InterPro" id="IPR057235">
    <property type="entry name" value="DUF7913"/>
</dbReference>
<dbReference type="OMA" id="KEACDTC"/>
<evidence type="ECO:0000256" key="1">
    <source>
        <dbReference type="SAM" id="MobiDB-lite"/>
    </source>
</evidence>
<sequence>MDTSNVCPTEDAIQAFLDYLVEPMLPSKYSIWETPTLDKQQAVAKQVRAVVLLYNYYHRKRHLHLEYLGFEPFCKLALVAKPNLKSYMNLMLSSDDTELSDLGKQISLTEKAIKDACDISTSLDASREVPSTKGWPVSKVAIFLIDLRKENCALQNGSIAEGVWSVIEKDVPVFCCSSDGSTEAKHMNKNPTEKKHMNKRKRTPNKPLQDELGADESCFQQVAFSAVKEATNNGISQSDLTIIESHIVYSLSKEKTATRFYIMQCVHAEKDCSLWIPIKDVINSLQGPLVKKNSSHWMHSSAVEYFHLLPFVRIISQWFLSSQDQESVLEVVNEYGPEMTEKPCEPEACNNRNRNMISGGVVEALSNSTNAESENQNEKNELCTDGILDAIDGPWNMDVNDNFVVYSEQTLTCKNLAEKVQHDAQLKMNSFAESDSDGATNVAKFEVVDSIFQSICHSRKAACKYMPSCQDGMPTGNHAPVIHESNSEYSAKLQNIIASKEQILSETAWRVLHRKRDKLVRQLRNIGDEIAQCDKQIQTILNGGEDDLELKIDLIIEGCNDVCLRSASQGRTSHDYEDQCSTHYIKRNRLSEEALSTQNPCQELDGICNKNNWMLPTYHVFPSDGGYQAKVTVKGVNIESSSVGDACPKPSEARGSAAAEMLAKLNSMLTPAP</sequence>
<dbReference type="PANTHER" id="PTHR33913:SF1">
    <property type="entry name" value="DRBM DOMAIN-CONTAINING PROTEIN"/>
    <property type="match status" value="1"/>
</dbReference>
<dbReference type="EMBL" id="CM001882">
    <property type="protein sequence ID" value="EOY05005.1"/>
    <property type="molecule type" value="Genomic_DNA"/>
</dbReference>
<dbReference type="AlphaFoldDB" id="A0A061EJ05"/>
<accession>A0A061EJ05</accession>
<proteinExistence type="predicted"/>
<dbReference type="Proteomes" id="UP000026915">
    <property type="component" value="Chromosome 4"/>
</dbReference>
<dbReference type="HOGENOM" id="CLU_023071_0_0_1"/>
<dbReference type="SUPFAM" id="SSF54768">
    <property type="entry name" value="dsRNA-binding domain-like"/>
    <property type="match status" value="1"/>
</dbReference>